<dbReference type="EMBL" id="JACAZI010000001">
    <property type="protein sequence ID" value="KAF7371559.1"/>
    <property type="molecule type" value="Genomic_DNA"/>
</dbReference>
<evidence type="ECO:0000259" key="3">
    <source>
        <dbReference type="PROSITE" id="PS50994"/>
    </source>
</evidence>
<dbReference type="GO" id="GO:0003723">
    <property type="term" value="F:RNA binding"/>
    <property type="evidence" value="ECO:0007669"/>
    <property type="project" value="UniProtKB-KW"/>
</dbReference>
<sequence length="486" mass="54762">MSEALENLRAAYQILKRNVIRTLRTQRGAETQLNFRLIRAATAPKCDPSCRSSDPPTSSQRIVTTHSDTGGRPRVETDPAFLSHALALRGPSHLCAVFGVSARTIRRRALDYGLVQPGVPVYTNMPQPDGTVVRSYTSTSPPVSPLSEDELDALLTSILHTFPNFGRRMIKGHLRAAGYRIPRDCIAASYLRVHGSPGSFGARFIHRMPYHVAGANSLWHHDGQHGLIRFKIVIHAFVDGKSRYVTGIRASDNNRAETVLHVFRVAVARHGLPSRVRSDHGTENILIAVMMESECGVERGSYIWGRSVNNTRIERLWYDVTHGFGYKWKSFFLDFEFNHGLNPSVDVHIWLLHHLFLHCINEDAQEWADAWNAHDLQIRGERTRSPRDIFLFSMLQDGPRGLERFVEPLDEPLEDPPTYGIDWDVMDNPTLMRHHLMQNPQEWEERNPFAPGVDELSDVPSAVDERPSLPPSSSSCHDPSTSAVAI</sequence>
<dbReference type="InterPro" id="IPR012337">
    <property type="entry name" value="RNaseH-like_sf"/>
</dbReference>
<gene>
    <name evidence="4" type="ORF">MVEN_00011000</name>
</gene>
<dbReference type="GO" id="GO:0005634">
    <property type="term" value="C:nucleus"/>
    <property type="evidence" value="ECO:0007669"/>
    <property type="project" value="UniProtKB-ARBA"/>
</dbReference>
<feature type="region of interest" description="Disordered" evidence="2">
    <location>
        <begin position="445"/>
        <end position="486"/>
    </location>
</feature>
<feature type="domain" description="Integrase catalytic" evidence="3">
    <location>
        <begin position="205"/>
        <end position="316"/>
    </location>
</feature>
<comment type="caution">
    <text evidence="4">The sequence shown here is derived from an EMBL/GenBank/DDBJ whole genome shotgun (WGS) entry which is preliminary data.</text>
</comment>
<dbReference type="InterPro" id="IPR036397">
    <property type="entry name" value="RNaseH_sf"/>
</dbReference>
<dbReference type="Pfam" id="PF24764">
    <property type="entry name" value="rva_4"/>
    <property type="match status" value="1"/>
</dbReference>
<dbReference type="InterPro" id="IPR001584">
    <property type="entry name" value="Integrase_cat-core"/>
</dbReference>
<dbReference type="PROSITE" id="PS50994">
    <property type="entry name" value="INTEGRASE"/>
    <property type="match status" value="1"/>
</dbReference>
<evidence type="ECO:0000313" key="4">
    <source>
        <dbReference type="EMBL" id="KAF7371559.1"/>
    </source>
</evidence>
<dbReference type="SUPFAM" id="SSF53098">
    <property type="entry name" value="Ribonuclease H-like"/>
    <property type="match status" value="1"/>
</dbReference>
<dbReference type="InterPro" id="IPR058913">
    <property type="entry name" value="Integrase_dom_put"/>
</dbReference>
<keyword evidence="5" id="KW-1185">Reference proteome</keyword>
<dbReference type="PANTHER" id="PTHR46791">
    <property type="entry name" value="EXPRESSED PROTEIN"/>
    <property type="match status" value="1"/>
</dbReference>
<dbReference type="Gene3D" id="3.30.420.10">
    <property type="entry name" value="Ribonuclease H-like superfamily/Ribonuclease H"/>
    <property type="match status" value="1"/>
</dbReference>
<feature type="region of interest" description="Disordered" evidence="2">
    <location>
        <begin position="46"/>
        <end position="74"/>
    </location>
</feature>
<dbReference type="GO" id="GO:0015074">
    <property type="term" value="P:DNA integration"/>
    <property type="evidence" value="ECO:0007669"/>
    <property type="project" value="InterPro"/>
</dbReference>
<name>A0A8H7DDK7_9AGAR</name>
<protein>
    <recommendedName>
        <fullName evidence="3">Integrase catalytic domain-containing protein</fullName>
    </recommendedName>
</protein>
<keyword evidence="1" id="KW-0694">RNA-binding</keyword>
<feature type="compositionally biased region" description="Low complexity" evidence="2">
    <location>
        <begin position="471"/>
        <end position="486"/>
    </location>
</feature>
<evidence type="ECO:0000256" key="1">
    <source>
        <dbReference type="ARBA" id="ARBA00022884"/>
    </source>
</evidence>
<dbReference type="AlphaFoldDB" id="A0A8H7DDK7"/>
<evidence type="ECO:0000256" key="2">
    <source>
        <dbReference type="SAM" id="MobiDB-lite"/>
    </source>
</evidence>
<reference evidence="4" key="1">
    <citation type="submission" date="2020-05" db="EMBL/GenBank/DDBJ databases">
        <title>Mycena genomes resolve the evolution of fungal bioluminescence.</title>
        <authorList>
            <person name="Tsai I.J."/>
        </authorList>
    </citation>
    <scope>NUCLEOTIDE SEQUENCE</scope>
    <source>
        <strain evidence="4">CCC161011</strain>
    </source>
</reference>
<dbReference type="PANTHER" id="PTHR46791:SF5">
    <property type="entry name" value="CLR5 DOMAIN-CONTAINING PROTEIN-RELATED"/>
    <property type="match status" value="1"/>
</dbReference>
<evidence type="ECO:0000313" key="5">
    <source>
        <dbReference type="Proteomes" id="UP000620124"/>
    </source>
</evidence>
<organism evidence="4 5">
    <name type="scientific">Mycena venus</name>
    <dbReference type="NCBI Taxonomy" id="2733690"/>
    <lineage>
        <taxon>Eukaryota</taxon>
        <taxon>Fungi</taxon>
        <taxon>Dikarya</taxon>
        <taxon>Basidiomycota</taxon>
        <taxon>Agaricomycotina</taxon>
        <taxon>Agaricomycetes</taxon>
        <taxon>Agaricomycetidae</taxon>
        <taxon>Agaricales</taxon>
        <taxon>Marasmiineae</taxon>
        <taxon>Mycenaceae</taxon>
        <taxon>Mycena</taxon>
    </lineage>
</organism>
<feature type="compositionally biased region" description="Polar residues" evidence="2">
    <location>
        <begin position="50"/>
        <end position="68"/>
    </location>
</feature>
<dbReference type="Proteomes" id="UP000620124">
    <property type="component" value="Unassembled WGS sequence"/>
</dbReference>
<accession>A0A8H7DDK7</accession>
<dbReference type="OrthoDB" id="3353107at2759"/>
<proteinExistence type="predicted"/>